<evidence type="ECO:0000256" key="5">
    <source>
        <dbReference type="ARBA" id="ARBA00022692"/>
    </source>
</evidence>
<evidence type="ECO:0000259" key="11">
    <source>
        <dbReference type="Pfam" id="PF02355"/>
    </source>
</evidence>
<dbReference type="Gene3D" id="3.30.70.3400">
    <property type="match status" value="2"/>
</dbReference>
<dbReference type="Proteomes" id="UP000320948">
    <property type="component" value="Unassembled WGS sequence"/>
</dbReference>
<dbReference type="InterPro" id="IPR022813">
    <property type="entry name" value="SecD/SecF_arch_bac"/>
</dbReference>
<evidence type="ECO:0000259" key="12">
    <source>
        <dbReference type="Pfam" id="PF21760"/>
    </source>
</evidence>
<gene>
    <name evidence="10 14" type="primary">secD</name>
    <name evidence="14" type="ORF">DI628_03165</name>
</gene>
<feature type="transmembrane region" description="Helical" evidence="10">
    <location>
        <begin position="424"/>
        <end position="444"/>
    </location>
</feature>
<evidence type="ECO:0000313" key="15">
    <source>
        <dbReference type="Proteomes" id="UP000320948"/>
    </source>
</evidence>
<organism evidence="14 15">
    <name type="scientific">Blastochloris viridis</name>
    <name type="common">Rhodopseudomonas viridis</name>
    <dbReference type="NCBI Taxonomy" id="1079"/>
    <lineage>
        <taxon>Bacteria</taxon>
        <taxon>Pseudomonadati</taxon>
        <taxon>Pseudomonadota</taxon>
        <taxon>Alphaproteobacteria</taxon>
        <taxon>Hyphomicrobiales</taxon>
        <taxon>Blastochloridaceae</taxon>
        <taxon>Blastochloris</taxon>
    </lineage>
</organism>
<keyword evidence="8 10" id="KW-0811">Translocation</keyword>
<evidence type="ECO:0000256" key="7">
    <source>
        <dbReference type="ARBA" id="ARBA00022989"/>
    </source>
</evidence>
<evidence type="ECO:0000313" key="14">
    <source>
        <dbReference type="EMBL" id="TKW61641.1"/>
    </source>
</evidence>
<dbReference type="InterPro" id="IPR001036">
    <property type="entry name" value="Acrflvin-R"/>
</dbReference>
<name>A0A6N4R9B3_BLAVI</name>
<reference evidence="14 15" key="1">
    <citation type="journal article" date="2017" name="Nat. Commun.">
        <title>In situ click chemistry generation of cyclooxygenase-2 inhibitors.</title>
        <authorList>
            <person name="Bhardwaj A."/>
            <person name="Kaur J."/>
            <person name="Wuest M."/>
            <person name="Wuest F."/>
        </authorList>
    </citation>
    <scope>NUCLEOTIDE SEQUENCE [LARGE SCALE GENOMIC DNA]</scope>
    <source>
        <strain evidence="14">S2_018_000_R2_106</strain>
    </source>
</reference>
<protein>
    <recommendedName>
        <fullName evidence="10">Protein translocase subunit SecD</fullName>
    </recommendedName>
</protein>
<keyword evidence="4" id="KW-0997">Cell inner membrane</keyword>
<keyword evidence="3 10" id="KW-1003">Cell membrane</keyword>
<dbReference type="InterPro" id="IPR054384">
    <property type="entry name" value="SecDF_P1_head"/>
</dbReference>
<comment type="subunit">
    <text evidence="10">Forms a complex with SecF. Part of the essential Sec protein translocation apparatus which comprises SecA, SecYEG and auxiliary proteins SecDF-YajC and YidC.</text>
</comment>
<keyword evidence="7 10" id="KW-1133">Transmembrane helix</keyword>
<dbReference type="Pfam" id="PF07549">
    <property type="entry name" value="Sec_GG"/>
    <property type="match status" value="1"/>
</dbReference>
<dbReference type="Pfam" id="PF21760">
    <property type="entry name" value="SecD_1st"/>
    <property type="match status" value="1"/>
</dbReference>
<evidence type="ECO:0000256" key="3">
    <source>
        <dbReference type="ARBA" id="ARBA00022475"/>
    </source>
</evidence>
<evidence type="ECO:0000256" key="10">
    <source>
        <dbReference type="HAMAP-Rule" id="MF_01463"/>
    </source>
</evidence>
<dbReference type="Gene3D" id="1.20.1640.10">
    <property type="entry name" value="Multidrug efflux transporter AcrB transmembrane domain"/>
    <property type="match status" value="1"/>
</dbReference>
<keyword evidence="5 10" id="KW-0812">Transmembrane</keyword>
<dbReference type="GO" id="GO:0015450">
    <property type="term" value="F:protein-transporting ATPase activity"/>
    <property type="evidence" value="ECO:0007669"/>
    <property type="project" value="InterPro"/>
</dbReference>
<dbReference type="InterPro" id="IPR022646">
    <property type="entry name" value="SecD/SecF_CS"/>
</dbReference>
<feature type="transmembrane region" description="Helical" evidence="10">
    <location>
        <begin position="465"/>
        <end position="487"/>
    </location>
</feature>
<dbReference type="FunFam" id="1.20.1640.10:FF:000004">
    <property type="entry name" value="Protein translocase subunit SecD"/>
    <property type="match status" value="1"/>
</dbReference>
<evidence type="ECO:0000256" key="6">
    <source>
        <dbReference type="ARBA" id="ARBA00022927"/>
    </source>
</evidence>
<dbReference type="InterPro" id="IPR005791">
    <property type="entry name" value="SecD"/>
</dbReference>
<dbReference type="Gene3D" id="3.30.1360.200">
    <property type="match status" value="1"/>
</dbReference>
<dbReference type="NCBIfam" id="TIGR00916">
    <property type="entry name" value="2A0604s01"/>
    <property type="match status" value="1"/>
</dbReference>
<comment type="function">
    <text evidence="10">Part of the Sec protein translocase complex. Interacts with the SecYEG preprotein conducting channel. SecDF uses the proton motive force (PMF) to complete protein translocation after the ATP-dependent function of SecA.</text>
</comment>
<dbReference type="PANTHER" id="PTHR30081:SF1">
    <property type="entry name" value="PROTEIN TRANSLOCASE SUBUNIT SECD"/>
    <property type="match status" value="1"/>
</dbReference>
<dbReference type="PANTHER" id="PTHR30081">
    <property type="entry name" value="PROTEIN-EXPORT MEMBRANE PROTEIN SEC"/>
    <property type="match status" value="1"/>
</dbReference>
<dbReference type="PRINTS" id="PR00702">
    <property type="entry name" value="ACRIFLAVINRP"/>
</dbReference>
<feature type="domain" description="SecDF P1 head subdomain" evidence="13">
    <location>
        <begin position="245"/>
        <end position="348"/>
    </location>
</feature>
<dbReference type="Pfam" id="PF22599">
    <property type="entry name" value="SecDF_P1_head"/>
    <property type="match status" value="1"/>
</dbReference>
<evidence type="ECO:0000259" key="13">
    <source>
        <dbReference type="Pfam" id="PF22599"/>
    </source>
</evidence>
<evidence type="ECO:0000256" key="4">
    <source>
        <dbReference type="ARBA" id="ARBA00022519"/>
    </source>
</evidence>
<evidence type="ECO:0000256" key="8">
    <source>
        <dbReference type="ARBA" id="ARBA00023010"/>
    </source>
</evidence>
<dbReference type="EMBL" id="VAFM01000001">
    <property type="protein sequence ID" value="TKW61641.1"/>
    <property type="molecule type" value="Genomic_DNA"/>
</dbReference>
<feature type="domain" description="Protein export membrane protein SecD/SecF C-terminal" evidence="11">
    <location>
        <begin position="350"/>
        <end position="520"/>
    </location>
</feature>
<dbReference type="GO" id="GO:0006605">
    <property type="term" value="P:protein targeting"/>
    <property type="evidence" value="ECO:0007669"/>
    <property type="project" value="UniProtKB-UniRule"/>
</dbReference>
<keyword evidence="6 10" id="KW-0653">Protein transport</keyword>
<feature type="domain" description="Protein translocase subunit SecDF P1" evidence="12">
    <location>
        <begin position="158"/>
        <end position="217"/>
    </location>
</feature>
<feature type="transmembrane region" description="Helical" evidence="10">
    <location>
        <begin position="499"/>
        <end position="521"/>
    </location>
</feature>
<dbReference type="GO" id="GO:0065002">
    <property type="term" value="P:intracellular protein transmembrane transport"/>
    <property type="evidence" value="ECO:0007669"/>
    <property type="project" value="UniProtKB-UniRule"/>
</dbReference>
<comment type="caution">
    <text evidence="14">The sequence shown here is derived from an EMBL/GenBank/DDBJ whole genome shotgun (WGS) entry which is preliminary data.</text>
</comment>
<dbReference type="FunFam" id="3.30.1360.200:FF:000002">
    <property type="entry name" value="Preprotein translocase subunit SecD"/>
    <property type="match status" value="1"/>
</dbReference>
<dbReference type="GO" id="GO:0043952">
    <property type="term" value="P:protein transport by the Sec complex"/>
    <property type="evidence" value="ECO:0007669"/>
    <property type="project" value="UniProtKB-UniRule"/>
</dbReference>
<dbReference type="InterPro" id="IPR055344">
    <property type="entry name" value="SecD_SecF_C_bact"/>
</dbReference>
<sequence>MGQISLFVRILVVAVLGFATLYALPNVMSPETRASLPAWMPNKAMNLGLDLQGGAHLVMEVDMNDVATRATENLEDRVRAFARDNNIGYTNLRIAPLAKSATAEGHGAVELTLRDVAQADLLKKELIRDGIQVETGADGETRVFYSEATLLEFRKRALQQTLQVLRSRVDQFGVAEPLIQQQGNSRVIVELPGVQDVNRAKAAIGKTAQLTFHLVDDTIDPNAVVLPANRTKFFEERGTGENVVKVPIVVQKRASLTGEMLTSAAAAFDQNGAPAVDIAFDSRGTRIFAQLSTQNVGKQFAIVLDGKVYSAPVFREAILGGRAQISGNFTTAEAQDLSAILNAGALPARVNVVEERTIGPSLGADSVKAGSAAIVMGTIGVMLFMFLFYGLFGLAANIAVIVNLILLVAVMSLLGFTLTLPGMAGIVLALGMAVDANVLIFERIREEVDHGQKPLAAILGGFQGAFRTILDGHVTSLVAGVALFIFGTGPVKGFAVAQIIGLLASLFTSITLTRWIILGWLRHTRPTRLPL</sequence>
<dbReference type="AlphaFoldDB" id="A0A6N4R9B3"/>
<comment type="subcellular location">
    <subcellularLocation>
        <location evidence="1 10">Cell membrane</location>
        <topology evidence="1 10">Multi-pass membrane protein</topology>
    </subcellularLocation>
</comment>
<evidence type="ECO:0000256" key="1">
    <source>
        <dbReference type="ARBA" id="ARBA00004651"/>
    </source>
</evidence>
<dbReference type="HAMAP" id="MF_01463_B">
    <property type="entry name" value="SecD_B"/>
    <property type="match status" value="1"/>
</dbReference>
<evidence type="ECO:0000256" key="2">
    <source>
        <dbReference type="ARBA" id="ARBA00022448"/>
    </source>
</evidence>
<proteinExistence type="inferred from homology"/>
<dbReference type="NCBIfam" id="TIGR01129">
    <property type="entry name" value="secD"/>
    <property type="match status" value="1"/>
</dbReference>
<dbReference type="SUPFAM" id="SSF82866">
    <property type="entry name" value="Multidrug efflux transporter AcrB transmembrane domain"/>
    <property type="match status" value="1"/>
</dbReference>
<keyword evidence="2 10" id="KW-0813">Transport</keyword>
<keyword evidence="9 10" id="KW-0472">Membrane</keyword>
<feature type="transmembrane region" description="Helical" evidence="10">
    <location>
        <begin position="398"/>
        <end position="418"/>
    </location>
</feature>
<accession>A0A6N4R9B3</accession>
<dbReference type="GO" id="GO:0005886">
    <property type="term" value="C:plasma membrane"/>
    <property type="evidence" value="ECO:0007669"/>
    <property type="project" value="UniProtKB-SubCell"/>
</dbReference>
<comment type="caution">
    <text evidence="10">Lacks conserved residue(s) required for the propagation of feature annotation.</text>
</comment>
<evidence type="ECO:0000256" key="9">
    <source>
        <dbReference type="ARBA" id="ARBA00023136"/>
    </source>
</evidence>
<comment type="similarity">
    <text evidence="10">Belongs to the SecD/SecF family. SecD subfamily.</text>
</comment>
<dbReference type="InterPro" id="IPR048631">
    <property type="entry name" value="SecD_1st"/>
</dbReference>
<dbReference type="InterPro" id="IPR048634">
    <property type="entry name" value="SecD_SecF_C"/>
</dbReference>
<feature type="transmembrane region" description="Helical" evidence="10">
    <location>
        <begin position="369"/>
        <end position="391"/>
    </location>
</feature>
<dbReference type="Pfam" id="PF02355">
    <property type="entry name" value="SecD_SecF_C"/>
    <property type="match status" value="1"/>
</dbReference>